<accession>I4HWR6</accession>
<dbReference type="EMBL" id="CAIO01000334">
    <property type="protein sequence ID" value="CCI26490.1"/>
    <property type="molecule type" value="Genomic_DNA"/>
</dbReference>
<comment type="caution">
    <text evidence="1">The sequence shown here is derived from an EMBL/GenBank/DDBJ whole genome shotgun (WGS) entry which is preliminary data.</text>
</comment>
<dbReference type="RefSeq" id="WP_002795417.1">
    <property type="nucleotide sequence ID" value="NZ_HE973721.1"/>
</dbReference>
<dbReference type="Proteomes" id="UP000004775">
    <property type="component" value="Unassembled WGS sequence"/>
</dbReference>
<sequence length="733" mass="82788">MSVFLVEGQNSEDLYKAYLLAGLCSCFSVGYTIIPTSVPEVSALVAESLTFLNYPCTRLSVNEAEALIESQARELLTSFRERSSLKKLPKLPVSSYQLLYPEKYLQLAKTSQVTMASTIAGQAVVVAVSEEGLQQALPFALLTGRTLLYAENLDQLDGAFFKITQQATSFYVALPSDLKVDELEQLFAAKEDSLNPAPLGVFYPFGYIEREFFALKSFLFERYQLTSNLPFNFFYPLETKSQIIEVGQMAFLVGKVRNKADILRRLTSPAEYLFATPHSNGVDMSLGEVVLCARKNYGNNGSLTKVMPCFRADVCNRKTQTNELLAPSALRSKVVFLYTCWGVLLRKSVYDVETSLAYQLAGSPYTAAILTTYSMSLLDRAAGLLVADLYSKNESLGRAVRDFNSYHFEKYQDTPHVVILFGDPEFRRGASTPFNLHDILTNNNSLSSFLQASGTQLYNSSFSSNLPPPLPDSFFAQINYTRCVVNGTKLLQLEPFKAPLEELSASSEQLWMSGMLFNSRLQQQNRFRFDSEQMLTLLARNFQQFHQTWFNLYKSMVNNLGGYVRLQVDRYFTMMPLAEKKASQCSYCGTELQQCTQEMVGNQSVRRRLMECLNCATVFDGLEHFQMGRIQCSEFWRLSTPQLLRVMFVCSNATFGQYFVGALLEPFNKKENVKMPRAFTSGALSKSNGITYTVELPEMFVPSYLTPGCYHLNVLVLVDEKVLLLRRFVYLEN</sequence>
<name>I4HWR6_MICAE</name>
<dbReference type="HOGENOM" id="CLU_378042_0_0_3"/>
<protein>
    <submittedName>
        <fullName evidence="1">Uncharacterized protein</fullName>
    </submittedName>
</protein>
<gene>
    <name evidence="1" type="ORF">MICAH_40002</name>
</gene>
<proteinExistence type="predicted"/>
<evidence type="ECO:0000313" key="2">
    <source>
        <dbReference type="Proteomes" id="UP000004775"/>
    </source>
</evidence>
<evidence type="ECO:0000313" key="1">
    <source>
        <dbReference type="EMBL" id="CCI26490.1"/>
    </source>
</evidence>
<reference evidence="1 2" key="1">
    <citation type="submission" date="2012-04" db="EMBL/GenBank/DDBJ databases">
        <authorList>
            <person name="Genoscope - CEA"/>
        </authorList>
    </citation>
    <scope>NUCLEOTIDE SEQUENCE [LARGE SCALE GENOMIC DNA]</scope>
    <source>
        <strain evidence="1 2">9809</strain>
    </source>
</reference>
<organism evidence="1 2">
    <name type="scientific">Microcystis aeruginosa PCC 9809</name>
    <dbReference type="NCBI Taxonomy" id="1160285"/>
    <lineage>
        <taxon>Bacteria</taxon>
        <taxon>Bacillati</taxon>
        <taxon>Cyanobacteriota</taxon>
        <taxon>Cyanophyceae</taxon>
        <taxon>Oscillatoriophycideae</taxon>
        <taxon>Chroococcales</taxon>
        <taxon>Microcystaceae</taxon>
        <taxon>Microcystis</taxon>
    </lineage>
</organism>
<dbReference type="AlphaFoldDB" id="I4HWR6"/>